<feature type="compositionally biased region" description="Basic and acidic residues" evidence="2">
    <location>
        <begin position="285"/>
        <end position="314"/>
    </location>
</feature>
<keyword evidence="3" id="KW-0732">Signal</keyword>
<proteinExistence type="predicted"/>
<sequence length="461" mass="51647">MTTMFVQLRHVVYLLVLLQCCVCVAYAESANGGGQDSPTGGSSEIGKVNQVIKKTVTEVYENMVNISGCLVVIHEGIRLSKENTSRAEVAAKNITAQYGQIKELMEKQEEWKPDEWIVGKEDGIEENIYAFGNGTISVIAIFETQESCRKRFGDLDGDKEKLADARRLFLEVHDKAPKRMELEEKIGMAEKALTELTNERDNVKKELESLVDLYEIMSKANSVVVDLVRRLGGVSTRLKSIEETWEKEIMREVKERIDNLERKLEEEIAKVKEAIRPRLREWTVEEEGKKDGGQPSKGAREKKGVEEEERKKGGDQTSKGVGETKRVEEEGKKDGIQPSKGAGETKRVEEEEGKKDGDQPSKGARETKGAEEEGQKTKEEKEKEEEAEKKENKDEEKKEDAPQQEGKGKEERKEEESKNPDMDAGLAIKAIQTADSSSRTALVRGPLMLILLCVLGSTLVC</sequence>
<keyword evidence="5" id="KW-1185">Reference proteome</keyword>
<gene>
    <name evidence="4" type="ORF">TM35_001251010</name>
</gene>
<feature type="compositionally biased region" description="Basic and acidic residues" evidence="2">
    <location>
        <begin position="322"/>
        <end position="335"/>
    </location>
</feature>
<feature type="compositionally biased region" description="Basic and acidic residues" evidence="2">
    <location>
        <begin position="343"/>
        <end position="421"/>
    </location>
</feature>
<feature type="coiled-coil region" evidence="1">
    <location>
        <begin position="247"/>
        <end position="274"/>
    </location>
</feature>
<reference evidence="4 5" key="1">
    <citation type="submission" date="2017-03" db="EMBL/GenBank/DDBJ databases">
        <title>An alternative strategy for trypanosome survival in the mammalian bloodstream revealed through genome and transcriptome analysis of the ubiquitous bovine parasite Trypanosoma (Megatrypanum) theileri.</title>
        <authorList>
            <person name="Kelly S."/>
            <person name="Ivens A."/>
            <person name="Mott A."/>
            <person name="O'Neill E."/>
            <person name="Emms D."/>
            <person name="Macleod O."/>
            <person name="Voorheis P."/>
            <person name="Matthews J."/>
            <person name="Matthews K."/>
            <person name="Carrington M."/>
        </authorList>
    </citation>
    <scope>NUCLEOTIDE SEQUENCE [LARGE SCALE GENOMIC DNA]</scope>
    <source>
        <strain evidence="4">Edinburgh</strain>
    </source>
</reference>
<feature type="coiled-coil region" evidence="1">
    <location>
        <begin position="179"/>
        <end position="213"/>
    </location>
</feature>
<dbReference type="GeneID" id="39991601"/>
<evidence type="ECO:0000313" key="5">
    <source>
        <dbReference type="Proteomes" id="UP000192257"/>
    </source>
</evidence>
<feature type="chain" id="PRO_5010852885" evidence="3">
    <location>
        <begin position="28"/>
        <end position="461"/>
    </location>
</feature>
<name>A0A1X0NE99_9TRYP</name>
<evidence type="ECO:0000256" key="2">
    <source>
        <dbReference type="SAM" id="MobiDB-lite"/>
    </source>
</evidence>
<evidence type="ECO:0000256" key="1">
    <source>
        <dbReference type="SAM" id="Coils"/>
    </source>
</evidence>
<dbReference type="Proteomes" id="UP000192257">
    <property type="component" value="Unassembled WGS sequence"/>
</dbReference>
<dbReference type="EMBL" id="NBCO01000125">
    <property type="protein sequence ID" value="ORC81206.1"/>
    <property type="molecule type" value="Genomic_DNA"/>
</dbReference>
<dbReference type="AlphaFoldDB" id="A0A1X0NE99"/>
<comment type="caution">
    <text evidence="4">The sequence shown here is derived from an EMBL/GenBank/DDBJ whole genome shotgun (WGS) entry which is preliminary data.</text>
</comment>
<protein>
    <submittedName>
        <fullName evidence="4">Uncharacterized protein</fullName>
    </submittedName>
</protein>
<dbReference type="RefSeq" id="XP_028876884.1">
    <property type="nucleotide sequence ID" value="XM_029031821.1"/>
</dbReference>
<organism evidence="4 5">
    <name type="scientific">Trypanosoma theileri</name>
    <dbReference type="NCBI Taxonomy" id="67003"/>
    <lineage>
        <taxon>Eukaryota</taxon>
        <taxon>Discoba</taxon>
        <taxon>Euglenozoa</taxon>
        <taxon>Kinetoplastea</taxon>
        <taxon>Metakinetoplastina</taxon>
        <taxon>Trypanosomatida</taxon>
        <taxon>Trypanosomatidae</taxon>
        <taxon>Trypanosoma</taxon>
    </lineage>
</organism>
<accession>A0A1X0NE99</accession>
<feature type="region of interest" description="Disordered" evidence="2">
    <location>
        <begin position="285"/>
        <end position="424"/>
    </location>
</feature>
<evidence type="ECO:0000256" key="3">
    <source>
        <dbReference type="SAM" id="SignalP"/>
    </source>
</evidence>
<keyword evidence="1" id="KW-0175">Coiled coil</keyword>
<evidence type="ECO:0000313" key="4">
    <source>
        <dbReference type="EMBL" id="ORC81206.1"/>
    </source>
</evidence>
<feature type="signal peptide" evidence="3">
    <location>
        <begin position="1"/>
        <end position="27"/>
    </location>
</feature>
<dbReference type="VEuPathDB" id="TriTrypDB:TM35_001251010"/>